<dbReference type="InterPro" id="IPR036259">
    <property type="entry name" value="MFS_trans_sf"/>
</dbReference>
<dbReference type="CDD" id="cd17359">
    <property type="entry name" value="MFS_XylE_like"/>
    <property type="match status" value="1"/>
</dbReference>
<evidence type="ECO:0000256" key="5">
    <source>
        <dbReference type="ARBA" id="ARBA00022692"/>
    </source>
</evidence>
<dbReference type="InterPro" id="IPR050820">
    <property type="entry name" value="MFS_Sugar_Transporter"/>
</dbReference>
<feature type="transmembrane region" description="Helical" evidence="9">
    <location>
        <begin position="148"/>
        <end position="172"/>
    </location>
</feature>
<dbReference type="PRINTS" id="PR00171">
    <property type="entry name" value="SUGRTRNSPORT"/>
</dbReference>
<evidence type="ECO:0000256" key="4">
    <source>
        <dbReference type="ARBA" id="ARBA00022475"/>
    </source>
</evidence>
<dbReference type="Gene3D" id="1.20.1250.20">
    <property type="entry name" value="MFS general substrate transporter like domains"/>
    <property type="match status" value="2"/>
</dbReference>
<feature type="transmembrane region" description="Helical" evidence="9">
    <location>
        <begin position="329"/>
        <end position="350"/>
    </location>
</feature>
<accession>A0ABV4XJ74</accession>
<evidence type="ECO:0000256" key="3">
    <source>
        <dbReference type="ARBA" id="ARBA00022448"/>
    </source>
</evidence>
<proteinExistence type="inferred from homology"/>
<dbReference type="Pfam" id="PF00083">
    <property type="entry name" value="Sugar_tr"/>
    <property type="match status" value="1"/>
</dbReference>
<sequence>MVVENRVAKPSLSYVILISVVAAIGGFLFGFDTAVINGAVAAIQGGFGATSTQIGFAVSSALLGSAVGAFFAGQFADRYGRVKSMMVASGLFLISAIGSGLASGIIDFSVWRLLGGVAVGAASVIAPAYIAEVAPAHLRGRLGSLQQLAIVVGIFVALVCDYFIAVAAGSAASPFWFGVTAWRWMFWTEVPPALLYGIGAFLIPESPRYLVAQGNETQAARVLAKVEGGDVERKVADIRLTVIRERKPRLSDLLSRSGGLLAIVWIGIGLSIFQQFVGINVIFYYSSVLWRSVGFSEADSLWITVITSVTNIVTTLIAIAFVDKFGRKPLLLLGSVGMFLTLGTMATVFANAPLDAAGNPNLVGTSGLVALLAANLYVFCFGFSWGPIVWVLLGEMFNNKIRGAALSVAAAMQWIANFMVSTTFPVILKNFGLGSAYGLYTIAAAISFFFVFMLVRETKGKQLEEM</sequence>
<protein>
    <submittedName>
        <fullName evidence="11">Sugar porter family MFS transporter</fullName>
    </submittedName>
</protein>
<dbReference type="PROSITE" id="PS00216">
    <property type="entry name" value="SUGAR_TRANSPORT_1"/>
    <property type="match status" value="1"/>
</dbReference>
<dbReference type="InterPro" id="IPR003663">
    <property type="entry name" value="Sugar/inositol_transpt"/>
</dbReference>
<feature type="domain" description="Major facilitator superfamily (MFS) profile" evidence="10">
    <location>
        <begin position="18"/>
        <end position="459"/>
    </location>
</feature>
<evidence type="ECO:0000256" key="2">
    <source>
        <dbReference type="ARBA" id="ARBA00010992"/>
    </source>
</evidence>
<evidence type="ECO:0000256" key="9">
    <source>
        <dbReference type="SAM" id="Phobius"/>
    </source>
</evidence>
<evidence type="ECO:0000313" key="12">
    <source>
        <dbReference type="Proteomes" id="UP001576774"/>
    </source>
</evidence>
<feature type="transmembrane region" description="Helical" evidence="9">
    <location>
        <begin position="184"/>
        <end position="203"/>
    </location>
</feature>
<evidence type="ECO:0000259" key="10">
    <source>
        <dbReference type="PROSITE" id="PS50850"/>
    </source>
</evidence>
<feature type="transmembrane region" description="Helical" evidence="9">
    <location>
        <begin position="51"/>
        <end position="73"/>
    </location>
</feature>
<feature type="transmembrane region" description="Helical" evidence="9">
    <location>
        <begin position="259"/>
        <end position="285"/>
    </location>
</feature>
<dbReference type="PROSITE" id="PS00217">
    <property type="entry name" value="SUGAR_TRANSPORT_2"/>
    <property type="match status" value="1"/>
</dbReference>
<keyword evidence="12" id="KW-1185">Reference proteome</keyword>
<organism evidence="11 12">
    <name type="scientific">Floridaenema aerugineum BLCC-F46</name>
    <dbReference type="NCBI Taxonomy" id="3153654"/>
    <lineage>
        <taxon>Bacteria</taxon>
        <taxon>Bacillati</taxon>
        <taxon>Cyanobacteriota</taxon>
        <taxon>Cyanophyceae</taxon>
        <taxon>Oscillatoriophycideae</taxon>
        <taxon>Aerosakkonematales</taxon>
        <taxon>Aerosakkonemataceae</taxon>
        <taxon>Floridanema</taxon>
        <taxon>Floridanema aerugineum</taxon>
    </lineage>
</organism>
<dbReference type="Proteomes" id="UP001576774">
    <property type="component" value="Unassembled WGS sequence"/>
</dbReference>
<comment type="similarity">
    <text evidence="2 8">Belongs to the major facilitator superfamily. Sugar transporter (TC 2.A.1.1) family.</text>
</comment>
<keyword evidence="6 9" id="KW-1133">Transmembrane helix</keyword>
<dbReference type="RefSeq" id="WP_413275337.1">
    <property type="nucleotide sequence ID" value="NZ_JBHFNQ010000271.1"/>
</dbReference>
<reference evidence="11 12" key="1">
    <citation type="submission" date="2024-09" db="EMBL/GenBank/DDBJ databases">
        <title>Floridaenema gen nov. (Aerosakkonemataceae, Aerosakkonematales ord. nov., Cyanobacteria) from benthic tropical and subtropical fresh waters, with the description of four new species.</title>
        <authorList>
            <person name="Moretto J.A."/>
            <person name="Berthold D.E."/>
            <person name="Lefler F.W."/>
            <person name="Huang I.-S."/>
            <person name="Laughinghouse H. IV."/>
        </authorList>
    </citation>
    <scope>NUCLEOTIDE SEQUENCE [LARGE SCALE GENOMIC DNA]</scope>
    <source>
        <strain evidence="11 12">BLCC-F46</strain>
    </source>
</reference>
<feature type="transmembrane region" description="Helical" evidence="9">
    <location>
        <begin position="12"/>
        <end position="31"/>
    </location>
</feature>
<comment type="caution">
    <text evidence="11">The sequence shown here is derived from an EMBL/GenBank/DDBJ whole genome shotgun (WGS) entry which is preliminary data.</text>
</comment>
<dbReference type="InterPro" id="IPR005829">
    <property type="entry name" value="Sugar_transporter_CS"/>
</dbReference>
<feature type="transmembrane region" description="Helical" evidence="9">
    <location>
        <begin position="300"/>
        <end position="322"/>
    </location>
</feature>
<name>A0ABV4XJ74_9CYAN</name>
<gene>
    <name evidence="11" type="ORF">ACE1CC_36540</name>
</gene>
<feature type="transmembrane region" description="Helical" evidence="9">
    <location>
        <begin position="85"/>
        <end position="106"/>
    </location>
</feature>
<dbReference type="SUPFAM" id="SSF103473">
    <property type="entry name" value="MFS general substrate transporter"/>
    <property type="match status" value="1"/>
</dbReference>
<evidence type="ECO:0000256" key="8">
    <source>
        <dbReference type="RuleBase" id="RU003346"/>
    </source>
</evidence>
<feature type="transmembrane region" description="Helical" evidence="9">
    <location>
        <begin position="434"/>
        <end position="455"/>
    </location>
</feature>
<feature type="transmembrane region" description="Helical" evidence="9">
    <location>
        <begin position="370"/>
        <end position="393"/>
    </location>
</feature>
<evidence type="ECO:0000256" key="7">
    <source>
        <dbReference type="ARBA" id="ARBA00023136"/>
    </source>
</evidence>
<evidence type="ECO:0000256" key="1">
    <source>
        <dbReference type="ARBA" id="ARBA00004651"/>
    </source>
</evidence>
<dbReference type="InterPro" id="IPR005828">
    <property type="entry name" value="MFS_sugar_transport-like"/>
</dbReference>
<keyword evidence="5 9" id="KW-0812">Transmembrane</keyword>
<dbReference type="PROSITE" id="PS50850">
    <property type="entry name" value="MFS"/>
    <property type="match status" value="1"/>
</dbReference>
<keyword evidence="3 8" id="KW-0813">Transport</keyword>
<feature type="transmembrane region" description="Helical" evidence="9">
    <location>
        <begin position="405"/>
        <end position="428"/>
    </location>
</feature>
<dbReference type="EMBL" id="JBHFNQ010000271">
    <property type="protein sequence ID" value="MFB2882387.1"/>
    <property type="molecule type" value="Genomic_DNA"/>
</dbReference>
<comment type="subcellular location">
    <subcellularLocation>
        <location evidence="1">Cell membrane</location>
        <topology evidence="1">Multi-pass membrane protein</topology>
    </subcellularLocation>
</comment>
<dbReference type="InterPro" id="IPR020846">
    <property type="entry name" value="MFS_dom"/>
</dbReference>
<dbReference type="NCBIfam" id="TIGR00879">
    <property type="entry name" value="SP"/>
    <property type="match status" value="1"/>
</dbReference>
<keyword evidence="7 9" id="KW-0472">Membrane</keyword>
<evidence type="ECO:0000256" key="6">
    <source>
        <dbReference type="ARBA" id="ARBA00022989"/>
    </source>
</evidence>
<dbReference type="PANTHER" id="PTHR48023">
    <property type="entry name" value="D-XYLOSE-PROTON SYMPORTER-LIKE 2"/>
    <property type="match status" value="1"/>
</dbReference>
<evidence type="ECO:0000313" key="11">
    <source>
        <dbReference type="EMBL" id="MFB2882387.1"/>
    </source>
</evidence>
<feature type="transmembrane region" description="Helical" evidence="9">
    <location>
        <begin position="112"/>
        <end position="136"/>
    </location>
</feature>
<dbReference type="PANTHER" id="PTHR48023:SF4">
    <property type="entry name" value="D-XYLOSE-PROTON SYMPORTER-LIKE 2"/>
    <property type="match status" value="1"/>
</dbReference>
<dbReference type="InterPro" id="IPR047984">
    <property type="entry name" value="XylE-like"/>
</dbReference>
<keyword evidence="4" id="KW-1003">Cell membrane</keyword>